<keyword evidence="3" id="KW-1185">Reference proteome</keyword>
<gene>
    <name evidence="2" type="ORF">CMUS01_12369</name>
</gene>
<dbReference type="AlphaFoldDB" id="A0A8H6JNG4"/>
<proteinExistence type="predicted"/>
<comment type="caution">
    <text evidence="2">The sequence shown here is derived from an EMBL/GenBank/DDBJ whole genome shotgun (WGS) entry which is preliminary data.</text>
</comment>
<name>A0A8H6JNG4_9PEZI</name>
<feature type="region of interest" description="Disordered" evidence="1">
    <location>
        <begin position="51"/>
        <end position="103"/>
    </location>
</feature>
<evidence type="ECO:0000313" key="2">
    <source>
        <dbReference type="EMBL" id="KAF6815865.1"/>
    </source>
</evidence>
<evidence type="ECO:0000256" key="1">
    <source>
        <dbReference type="SAM" id="MobiDB-lite"/>
    </source>
</evidence>
<accession>A0A8H6JNG4</accession>
<dbReference type="EMBL" id="WIGM01000690">
    <property type="protein sequence ID" value="KAF6815865.1"/>
    <property type="molecule type" value="Genomic_DNA"/>
</dbReference>
<evidence type="ECO:0000313" key="3">
    <source>
        <dbReference type="Proteomes" id="UP000639643"/>
    </source>
</evidence>
<organism evidence="2 3">
    <name type="scientific">Colletotrichum musicola</name>
    <dbReference type="NCBI Taxonomy" id="2175873"/>
    <lineage>
        <taxon>Eukaryota</taxon>
        <taxon>Fungi</taxon>
        <taxon>Dikarya</taxon>
        <taxon>Ascomycota</taxon>
        <taxon>Pezizomycotina</taxon>
        <taxon>Sordariomycetes</taxon>
        <taxon>Hypocreomycetidae</taxon>
        <taxon>Glomerellales</taxon>
        <taxon>Glomerellaceae</taxon>
        <taxon>Colletotrichum</taxon>
        <taxon>Colletotrichum orchidearum species complex</taxon>
    </lineage>
</organism>
<dbReference type="Proteomes" id="UP000639643">
    <property type="component" value="Unassembled WGS sequence"/>
</dbReference>
<protein>
    <submittedName>
        <fullName evidence="2">Uncharacterized protein</fullName>
    </submittedName>
</protein>
<sequence>MQGTARDFWLLDCGGRRCRALGGAPEHVSLQLTGRPVPASSSRVVGRLMADETPRTAQRHGYGDTMLSGAERNQREGPGWELSSDPVDRTGGPTLPAEAASPPRWTDDGMFNCLLSPSNERANYTCTRRGRGEEHASREHGARWVPCPDVPPWRSRVCPAAVVSVVSASTGPRSRITEPVLAGNFQSLNLPSHSAELYLEAEYANAGL</sequence>
<reference evidence="2" key="1">
    <citation type="journal article" date="2020" name="Phytopathology">
        <title>Genome Sequence Resources of Colletotrichum truncatum, C. plurivorum, C. musicola, and C. sojae: Four Species Pathogenic to Soybean (Glycine max).</title>
        <authorList>
            <person name="Rogerio F."/>
            <person name="Boufleur T.R."/>
            <person name="Ciampi-Guillardi M."/>
            <person name="Sukno S.A."/>
            <person name="Thon M.R."/>
            <person name="Massola Junior N.S."/>
            <person name="Baroncelli R."/>
        </authorList>
    </citation>
    <scope>NUCLEOTIDE SEQUENCE</scope>
    <source>
        <strain evidence="2">LFN0074</strain>
    </source>
</reference>